<comment type="caution">
    <text evidence="1">The sequence shown here is derived from an EMBL/GenBank/DDBJ whole genome shotgun (WGS) entry which is preliminary data.</text>
</comment>
<evidence type="ECO:0000313" key="2">
    <source>
        <dbReference type="Proteomes" id="UP001195483"/>
    </source>
</evidence>
<gene>
    <name evidence="1" type="ORF">CHS0354_036753</name>
</gene>
<sequence>MNANVIEVVGSLSSRCNIHSTSRCKNMTGHLCIVCNKPGHYRVAKAGDCIWCRLNMNDNIIVGTLEHVNQNSAATQSYDEGVGRSAVLGAQKHDQLRVLVEVKFNSISIISEPSAMPLPENVDEMNKYTTLKNDLLAVTRRSIHCDAKISHSWPRIDIRTDLM</sequence>
<reference evidence="1" key="2">
    <citation type="journal article" date="2021" name="Genome Biol. Evol.">
        <title>Developing a high-quality reference genome for a parasitic bivalve with doubly uniparental inheritance (Bivalvia: Unionida).</title>
        <authorList>
            <person name="Smith C.H."/>
        </authorList>
    </citation>
    <scope>NUCLEOTIDE SEQUENCE</scope>
    <source>
        <strain evidence="1">CHS0354</strain>
        <tissue evidence="1">Mantle</tissue>
    </source>
</reference>
<protein>
    <submittedName>
        <fullName evidence="1">Uncharacterized protein</fullName>
    </submittedName>
</protein>
<organism evidence="1 2">
    <name type="scientific">Potamilus streckersoni</name>
    <dbReference type="NCBI Taxonomy" id="2493646"/>
    <lineage>
        <taxon>Eukaryota</taxon>
        <taxon>Metazoa</taxon>
        <taxon>Spiralia</taxon>
        <taxon>Lophotrochozoa</taxon>
        <taxon>Mollusca</taxon>
        <taxon>Bivalvia</taxon>
        <taxon>Autobranchia</taxon>
        <taxon>Heteroconchia</taxon>
        <taxon>Palaeoheterodonta</taxon>
        <taxon>Unionida</taxon>
        <taxon>Unionoidea</taxon>
        <taxon>Unionidae</taxon>
        <taxon>Ambleminae</taxon>
        <taxon>Lampsilini</taxon>
        <taxon>Potamilus</taxon>
    </lineage>
</organism>
<reference evidence="1" key="3">
    <citation type="submission" date="2023-05" db="EMBL/GenBank/DDBJ databases">
        <authorList>
            <person name="Smith C.H."/>
        </authorList>
    </citation>
    <scope>NUCLEOTIDE SEQUENCE</scope>
    <source>
        <strain evidence="1">CHS0354</strain>
        <tissue evidence="1">Mantle</tissue>
    </source>
</reference>
<proteinExistence type="predicted"/>
<dbReference type="AlphaFoldDB" id="A0AAE0WBC2"/>
<reference evidence="1" key="1">
    <citation type="journal article" date="2021" name="Genome Biol. Evol.">
        <title>A High-Quality Reference Genome for a Parasitic Bivalve with Doubly Uniparental Inheritance (Bivalvia: Unionida).</title>
        <authorList>
            <person name="Smith C.H."/>
        </authorList>
    </citation>
    <scope>NUCLEOTIDE SEQUENCE</scope>
    <source>
        <strain evidence="1">CHS0354</strain>
    </source>
</reference>
<evidence type="ECO:0000313" key="1">
    <source>
        <dbReference type="EMBL" id="KAK3607919.1"/>
    </source>
</evidence>
<accession>A0AAE0WBC2</accession>
<dbReference type="EMBL" id="JAEAOA010002150">
    <property type="protein sequence ID" value="KAK3607919.1"/>
    <property type="molecule type" value="Genomic_DNA"/>
</dbReference>
<dbReference type="Proteomes" id="UP001195483">
    <property type="component" value="Unassembled WGS sequence"/>
</dbReference>
<name>A0AAE0WBC2_9BIVA</name>
<keyword evidence="2" id="KW-1185">Reference proteome</keyword>